<dbReference type="InterPro" id="IPR013900">
    <property type="entry name" value="RNR_inhibitor"/>
</dbReference>
<dbReference type="GO" id="GO:0005634">
    <property type="term" value="C:nucleus"/>
    <property type="evidence" value="ECO:0007669"/>
    <property type="project" value="UniProtKB-SubCell"/>
</dbReference>
<comment type="caution">
    <text evidence="6">The sequence shown here is derived from an EMBL/GenBank/DDBJ whole genome shotgun (WGS) entry which is preliminary data.</text>
</comment>
<sequence length="252" mass="27092">MTAPRTKRQFAGAAAGPTQRQITTYFACSPSNLSGERLPLNNTSAAASQVSLPADTQSSLLNVGMRIRKSVPEGYKTGSSYSGFKLWDEREDGTIARKRKVVSGTVAQRELMPFCGIHSVGGISSQPAFAPEADDVPGLTSSQESMESIFEEEEEVANVKKRGYVDDDGEDDVPLRLFSGGKDWTDGDVSPRTMAPVMPGNARVMAVPRRRGRKSVSAGAGLEDLGQENMAVDDFEEAAFLDSAVFGEEMDI</sequence>
<accession>A0A2N3NAJ8</accession>
<evidence type="ECO:0000313" key="6">
    <source>
        <dbReference type="EMBL" id="PKS09463.1"/>
    </source>
</evidence>
<evidence type="ECO:0000256" key="2">
    <source>
        <dbReference type="ARBA" id="ARBA00004496"/>
    </source>
</evidence>
<organism evidence="6 7">
    <name type="scientific">Lomentospora prolificans</name>
    <dbReference type="NCBI Taxonomy" id="41688"/>
    <lineage>
        <taxon>Eukaryota</taxon>
        <taxon>Fungi</taxon>
        <taxon>Dikarya</taxon>
        <taxon>Ascomycota</taxon>
        <taxon>Pezizomycotina</taxon>
        <taxon>Sordariomycetes</taxon>
        <taxon>Hypocreomycetidae</taxon>
        <taxon>Microascales</taxon>
        <taxon>Microascaceae</taxon>
        <taxon>Lomentospora</taxon>
    </lineage>
</organism>
<dbReference type="PANTHER" id="PTHR28081:SF1">
    <property type="entry name" value="DAMAGE-REGULATED IMPORT FACILITATOR 1"/>
    <property type="match status" value="1"/>
</dbReference>
<comment type="similarity">
    <text evidence="3">Belongs to the DIF1/spd1 family.</text>
</comment>
<dbReference type="EMBL" id="NLAX01000010">
    <property type="protein sequence ID" value="PKS09463.1"/>
    <property type="molecule type" value="Genomic_DNA"/>
</dbReference>
<keyword evidence="5" id="KW-0539">Nucleus</keyword>
<reference evidence="6 7" key="1">
    <citation type="journal article" date="2017" name="G3 (Bethesda)">
        <title>First Draft Genome Sequence of the Pathogenic Fungus Lomentospora prolificans (Formerly Scedosporium prolificans).</title>
        <authorList>
            <person name="Luo R."/>
            <person name="Zimin A."/>
            <person name="Workman R."/>
            <person name="Fan Y."/>
            <person name="Pertea G."/>
            <person name="Grossman N."/>
            <person name="Wear M.P."/>
            <person name="Jia B."/>
            <person name="Miller H."/>
            <person name="Casadevall A."/>
            <person name="Timp W."/>
            <person name="Zhang S.X."/>
            <person name="Salzberg S.L."/>
        </authorList>
    </citation>
    <scope>NUCLEOTIDE SEQUENCE [LARGE SCALE GENOMIC DNA]</scope>
    <source>
        <strain evidence="6 7">JHH-5317</strain>
    </source>
</reference>
<dbReference type="VEuPathDB" id="FungiDB:jhhlp_004079"/>
<protein>
    <submittedName>
        <fullName evidence="6">Uncharacterized protein</fullName>
    </submittedName>
</protein>
<comment type="subcellular location">
    <subcellularLocation>
        <location evidence="2">Cytoplasm</location>
    </subcellularLocation>
    <subcellularLocation>
        <location evidence="1">Nucleus</location>
    </subcellularLocation>
</comment>
<dbReference type="Proteomes" id="UP000233524">
    <property type="component" value="Unassembled WGS sequence"/>
</dbReference>
<evidence type="ECO:0000256" key="1">
    <source>
        <dbReference type="ARBA" id="ARBA00004123"/>
    </source>
</evidence>
<dbReference type="PANTHER" id="PTHR28081">
    <property type="entry name" value="DAMAGE-REGULATED IMPORT FACILITATOR 1-RELATED"/>
    <property type="match status" value="1"/>
</dbReference>
<dbReference type="AlphaFoldDB" id="A0A2N3NAJ8"/>
<dbReference type="Pfam" id="PF08591">
    <property type="entry name" value="RNR_inhib"/>
    <property type="match status" value="1"/>
</dbReference>
<proteinExistence type="inferred from homology"/>
<dbReference type="GO" id="GO:1990846">
    <property type="term" value="F:ribonucleoside-diphosphate reductase inhibitor activity"/>
    <property type="evidence" value="ECO:0007669"/>
    <property type="project" value="TreeGrafter"/>
</dbReference>
<dbReference type="GO" id="GO:0008104">
    <property type="term" value="P:intracellular protein localization"/>
    <property type="evidence" value="ECO:0007669"/>
    <property type="project" value="TreeGrafter"/>
</dbReference>
<name>A0A2N3NAJ8_9PEZI</name>
<evidence type="ECO:0000256" key="4">
    <source>
        <dbReference type="ARBA" id="ARBA00022490"/>
    </source>
</evidence>
<evidence type="ECO:0000256" key="5">
    <source>
        <dbReference type="ARBA" id="ARBA00023242"/>
    </source>
</evidence>
<keyword evidence="4" id="KW-0963">Cytoplasm</keyword>
<gene>
    <name evidence="6" type="ORF">jhhlp_004079</name>
</gene>
<evidence type="ECO:0000313" key="7">
    <source>
        <dbReference type="Proteomes" id="UP000233524"/>
    </source>
</evidence>
<dbReference type="InParanoid" id="A0A2N3NAJ8"/>
<keyword evidence="7" id="KW-1185">Reference proteome</keyword>
<dbReference type="GO" id="GO:0005737">
    <property type="term" value="C:cytoplasm"/>
    <property type="evidence" value="ECO:0007669"/>
    <property type="project" value="UniProtKB-SubCell"/>
</dbReference>
<evidence type="ECO:0000256" key="3">
    <source>
        <dbReference type="ARBA" id="ARBA00005459"/>
    </source>
</evidence>
<dbReference type="OrthoDB" id="4072855at2759"/>